<accession>A0ABS4E4K0</accession>
<dbReference type="SUPFAM" id="SSF51735">
    <property type="entry name" value="NAD(P)-binding Rossmann-fold domains"/>
    <property type="match status" value="1"/>
</dbReference>
<dbReference type="PANTHER" id="PTHR44154">
    <property type="entry name" value="QUINONE OXIDOREDUCTASE"/>
    <property type="match status" value="1"/>
</dbReference>
<dbReference type="PANTHER" id="PTHR44154:SF1">
    <property type="entry name" value="QUINONE OXIDOREDUCTASE"/>
    <property type="match status" value="1"/>
</dbReference>
<dbReference type="Gene3D" id="3.90.180.10">
    <property type="entry name" value="Medium-chain alcohol dehydrogenases, catalytic domain"/>
    <property type="match status" value="1"/>
</dbReference>
<dbReference type="InterPro" id="IPR020843">
    <property type="entry name" value="ER"/>
</dbReference>
<organism evidence="3 4">
    <name type="scientific">Rhizobium halophytocola</name>
    <dbReference type="NCBI Taxonomy" id="735519"/>
    <lineage>
        <taxon>Bacteria</taxon>
        <taxon>Pseudomonadati</taxon>
        <taxon>Pseudomonadota</taxon>
        <taxon>Alphaproteobacteria</taxon>
        <taxon>Hyphomicrobiales</taxon>
        <taxon>Rhizobiaceae</taxon>
        <taxon>Rhizobium/Agrobacterium group</taxon>
        <taxon>Rhizobium</taxon>
    </lineage>
</organism>
<dbReference type="GO" id="GO:0003960">
    <property type="term" value="F:quinone reductase (NADPH) activity"/>
    <property type="evidence" value="ECO:0007669"/>
    <property type="project" value="UniProtKB-EC"/>
</dbReference>
<keyword evidence="4" id="KW-1185">Reference proteome</keyword>
<dbReference type="SUPFAM" id="SSF50129">
    <property type="entry name" value="GroES-like"/>
    <property type="match status" value="1"/>
</dbReference>
<dbReference type="Pfam" id="PF08240">
    <property type="entry name" value="ADH_N"/>
    <property type="match status" value="1"/>
</dbReference>
<keyword evidence="1" id="KW-0521">NADP</keyword>
<evidence type="ECO:0000313" key="4">
    <source>
        <dbReference type="Proteomes" id="UP000759443"/>
    </source>
</evidence>
<dbReference type="Pfam" id="PF13602">
    <property type="entry name" value="ADH_zinc_N_2"/>
    <property type="match status" value="1"/>
</dbReference>
<feature type="domain" description="Enoyl reductase (ER)" evidence="2">
    <location>
        <begin position="10"/>
        <end position="331"/>
    </location>
</feature>
<dbReference type="EC" id="1.6.5.5" evidence="3"/>
<dbReference type="Proteomes" id="UP000759443">
    <property type="component" value="Unassembled WGS sequence"/>
</dbReference>
<dbReference type="Gene3D" id="3.40.50.720">
    <property type="entry name" value="NAD(P)-binding Rossmann-like Domain"/>
    <property type="match status" value="1"/>
</dbReference>
<reference evidence="3 4" key="1">
    <citation type="submission" date="2021-03" db="EMBL/GenBank/DDBJ databases">
        <title>Genomic Encyclopedia of Type Strains, Phase IV (KMG-IV): sequencing the most valuable type-strain genomes for metagenomic binning, comparative biology and taxonomic classification.</title>
        <authorList>
            <person name="Goeker M."/>
        </authorList>
    </citation>
    <scope>NUCLEOTIDE SEQUENCE [LARGE SCALE GENOMIC DNA]</scope>
    <source>
        <strain evidence="3 4">DSM 21600</strain>
    </source>
</reference>
<dbReference type="InterPro" id="IPR013154">
    <property type="entry name" value="ADH-like_N"/>
</dbReference>
<keyword evidence="3" id="KW-0560">Oxidoreductase</keyword>
<proteinExistence type="predicted"/>
<dbReference type="InterPro" id="IPR051603">
    <property type="entry name" value="Zinc-ADH_QOR/CCCR"/>
</dbReference>
<dbReference type="CDD" id="cd08272">
    <property type="entry name" value="MDR6"/>
    <property type="match status" value="1"/>
</dbReference>
<dbReference type="InterPro" id="IPR011032">
    <property type="entry name" value="GroES-like_sf"/>
</dbReference>
<evidence type="ECO:0000313" key="3">
    <source>
        <dbReference type="EMBL" id="MBP1852882.1"/>
    </source>
</evidence>
<gene>
    <name evidence="3" type="ORF">J2Z17_004341</name>
</gene>
<comment type="caution">
    <text evidence="3">The sequence shown here is derived from an EMBL/GenBank/DDBJ whole genome shotgun (WGS) entry which is preliminary data.</text>
</comment>
<sequence length="333" mass="34476">MKAVVATEQGSADVFRLVDLPKPIPGAGQVLVRIRATSVNPIDTKVRKARLPMTPTSFPAVLGSDFAGTVDAVGPGVTRFAPMDDVFGFAGGFRSAEGDVPGALAEFAVFDADLMAKMPSNIDFRSAAALPLTATTAWKALFEKVTITPGSRVLISGGAGGVGYLAVQLANAAGADVVAVTRSEESSEAAISAGARVCVDLAGTTPQEIVENHAAGRGFDVILDTVGGATLDAAFQMIKPAGDIVTVVGAASHNLAPLYLKGANLHMVLVLVPIMFGMARPLQGQILERIAQLVDAGKLTPRLDPQRFGLDQTADAHRKLEAGEARGKLIIDL</sequence>
<dbReference type="SMART" id="SM00829">
    <property type="entry name" value="PKS_ER"/>
    <property type="match status" value="1"/>
</dbReference>
<dbReference type="EMBL" id="JAGGJU010000013">
    <property type="protein sequence ID" value="MBP1852882.1"/>
    <property type="molecule type" value="Genomic_DNA"/>
</dbReference>
<dbReference type="InterPro" id="IPR036291">
    <property type="entry name" value="NAD(P)-bd_dom_sf"/>
</dbReference>
<evidence type="ECO:0000259" key="2">
    <source>
        <dbReference type="SMART" id="SM00829"/>
    </source>
</evidence>
<name>A0ABS4E4K0_9HYPH</name>
<protein>
    <submittedName>
        <fullName evidence="3">NADPH2:quinone reductase</fullName>
        <ecNumber evidence="3">1.6.5.5</ecNumber>
    </submittedName>
</protein>
<dbReference type="RefSeq" id="WP_209948097.1">
    <property type="nucleotide sequence ID" value="NZ_JAGGJU010000013.1"/>
</dbReference>
<evidence type="ECO:0000256" key="1">
    <source>
        <dbReference type="ARBA" id="ARBA00022857"/>
    </source>
</evidence>